<feature type="transmembrane region" description="Helical" evidence="1">
    <location>
        <begin position="721"/>
        <end position="739"/>
    </location>
</feature>
<accession>A0AAV3S8G8</accession>
<dbReference type="EMBL" id="BAAABL010000058">
    <property type="protein sequence ID" value="GAA0305475.1"/>
    <property type="molecule type" value="Genomic_DNA"/>
</dbReference>
<protein>
    <recommendedName>
        <fullName evidence="4">Ig-like domain repeat protein</fullName>
    </recommendedName>
</protein>
<proteinExistence type="predicted"/>
<keyword evidence="1" id="KW-0812">Transmembrane</keyword>
<keyword evidence="3" id="KW-1185">Reference proteome</keyword>
<comment type="caution">
    <text evidence="2">The sequence shown here is derived from an EMBL/GenBank/DDBJ whole genome shotgun (WGS) entry which is preliminary data.</text>
</comment>
<dbReference type="AlphaFoldDB" id="A0AAV3S8G8"/>
<evidence type="ECO:0000256" key="1">
    <source>
        <dbReference type="SAM" id="Phobius"/>
    </source>
</evidence>
<reference evidence="2 3" key="1">
    <citation type="journal article" date="2019" name="Int. J. Syst. Evol. Microbiol.">
        <title>The Global Catalogue of Microorganisms (GCM) 10K type strain sequencing project: providing services to taxonomists for standard genome sequencing and annotation.</title>
        <authorList>
            <consortium name="The Broad Institute Genomics Platform"/>
            <consortium name="The Broad Institute Genome Sequencing Center for Infectious Disease"/>
            <person name="Wu L."/>
            <person name="Ma J."/>
        </authorList>
    </citation>
    <scope>NUCLEOTIDE SEQUENCE [LARGE SCALE GENOMIC DNA]</scope>
    <source>
        <strain evidence="2 3">JCM 16330</strain>
    </source>
</reference>
<organism evidence="2 3">
    <name type="scientific">Halarchaeum salinum</name>
    <dbReference type="NCBI Taxonomy" id="489912"/>
    <lineage>
        <taxon>Archaea</taxon>
        <taxon>Methanobacteriati</taxon>
        <taxon>Methanobacteriota</taxon>
        <taxon>Stenosarchaea group</taxon>
        <taxon>Halobacteria</taxon>
        <taxon>Halobacteriales</taxon>
        <taxon>Halobacteriaceae</taxon>
    </lineage>
</organism>
<evidence type="ECO:0000313" key="3">
    <source>
        <dbReference type="Proteomes" id="UP001500837"/>
    </source>
</evidence>
<keyword evidence="1" id="KW-0472">Membrane</keyword>
<dbReference type="Proteomes" id="UP001500837">
    <property type="component" value="Unassembled WGS sequence"/>
</dbReference>
<evidence type="ECO:0008006" key="4">
    <source>
        <dbReference type="Google" id="ProtNLM"/>
    </source>
</evidence>
<evidence type="ECO:0000313" key="2">
    <source>
        <dbReference type="EMBL" id="GAA0305475.1"/>
    </source>
</evidence>
<name>A0AAV3S8G8_9EURY</name>
<keyword evidence="1" id="KW-1133">Transmembrane helix</keyword>
<gene>
    <name evidence="2" type="ORF">GCM10009066_19170</name>
</gene>
<sequence length="744" mass="78052">MTPNKHQLGVVIAALLLLPSGAAAYSASFDGGAGTSYETGSGLVVTSGIDHGLDGTNPFNGSDTVYLDGVSISASGPASVTVDQFRGTRTQLSGIDATSTAITVDPDDKSAVEISGGITDLSWEDAALDNSNQITFSADSAGTITATDLPNETDWTAATPDGVLVDSGTTTASGEAQISVDAATDEELILFTNQPPSVTNATPTGTIHTNSPELSVDVDDATFGTAQGESVSLEWFVDGSSVGTTSVSSAGTATFEPSISDGNHTWHVVATDSYGTTTTLGDQSISVEHFAPTIESASPVDGASLTQRETTFTVDVSDQDFAFDGDTVTGTLHVDNATAGSSTVSSNGTIEITHTMTGGGSHSYHWEISDTYGYSTSTSTRTVWVPSSVTIRSEIGEHKIIDNTSLNVSARLYSGELIFQRNVTGGKVDLSGVSVDREYVLAVRADGYYQRTIVISNIYNQSTIYLLPTDAQAVLDVFQLNDRTGKYPTESSTLVIKRAINTTDGGLQWQRIAGDYFGAAGQFKAHLQQDRRYRLVLSNSQGDTRVLGHYSTDISETVVLNPVPVGVDVDSSATTYAWEATRSNGTIAFEFTDPANATTDLHVSIHEEGNQSNVLLNQTYQNGPYGTVSVTQPLVENQTNASWVVSWRAERHDEIIRGTATTATPRQDLVPGLAPWIKHALSIIMVVIVAALFTQLNAAVGGVTTALVGGGFWLGGWLPPAAGGAIAIALMLAVVVKAARARGA</sequence>
<dbReference type="RefSeq" id="WP_211313634.1">
    <property type="nucleotide sequence ID" value="NZ_BAAABL010000058.1"/>
</dbReference>
<feature type="transmembrane region" description="Helical" evidence="1">
    <location>
        <begin position="676"/>
        <end position="693"/>
    </location>
</feature>